<dbReference type="SUPFAM" id="SSF51215">
    <property type="entry name" value="Regulatory protein AraC"/>
    <property type="match status" value="1"/>
</dbReference>
<dbReference type="KEGG" id="ppsc:EHS13_16930"/>
<evidence type="ECO:0000256" key="3">
    <source>
        <dbReference type="ARBA" id="ARBA00023163"/>
    </source>
</evidence>
<keyword evidence="6" id="KW-1185">Reference proteome</keyword>
<dbReference type="InterPro" id="IPR009057">
    <property type="entry name" value="Homeodomain-like_sf"/>
</dbReference>
<dbReference type="SUPFAM" id="SSF46689">
    <property type="entry name" value="Homeodomain-like"/>
    <property type="match status" value="2"/>
</dbReference>
<evidence type="ECO:0000259" key="4">
    <source>
        <dbReference type="PROSITE" id="PS01124"/>
    </source>
</evidence>
<keyword evidence="1" id="KW-0805">Transcription regulation</keyword>
<keyword evidence="3" id="KW-0804">Transcription</keyword>
<dbReference type="OrthoDB" id="9816335at2"/>
<evidence type="ECO:0000256" key="1">
    <source>
        <dbReference type="ARBA" id="ARBA00023015"/>
    </source>
</evidence>
<dbReference type="SMART" id="SM00342">
    <property type="entry name" value="HTH_ARAC"/>
    <property type="match status" value="1"/>
</dbReference>
<accession>A0A6B8RKS4</accession>
<dbReference type="Gene3D" id="1.10.10.60">
    <property type="entry name" value="Homeodomain-like"/>
    <property type="match status" value="2"/>
</dbReference>
<gene>
    <name evidence="5" type="ORF">EHS13_16930</name>
</gene>
<dbReference type="PROSITE" id="PS00041">
    <property type="entry name" value="HTH_ARAC_FAMILY_1"/>
    <property type="match status" value="1"/>
</dbReference>
<dbReference type="EMBL" id="CP034235">
    <property type="protein sequence ID" value="QGQ96447.1"/>
    <property type="molecule type" value="Genomic_DNA"/>
</dbReference>
<dbReference type="Gene3D" id="2.60.120.10">
    <property type="entry name" value="Jelly Rolls"/>
    <property type="match status" value="1"/>
</dbReference>
<sequence length="293" mass="33590">MKRPSETLRGADYFPASSPIFITRSIEHFEYPYHAHDFIEFAFVAEGRGFHHMEDQVQPVRSGQLFIIPIGVSHVFRPSTTGDHKDKLVVYNCLFSPLILQALQAIIVENDIQSFVDTLVQDAISSISVLDAKGNISKLFTALYQEFSLVRNGSYSCLNSLLLQLIIEIYRCTLPDPDSNNEHKQQTTFIHTLEHIEHNYAEMISLQQLAAITGWSERQLQRLFHKHTGQSFRSYLQEQRIRKSCEMLRDSQDKISIVAENVGYKDMNSFLAVFRRIMGTSPGAYRKDGLLDK</sequence>
<dbReference type="Proteomes" id="UP000426246">
    <property type="component" value="Chromosome"/>
</dbReference>
<dbReference type="Pfam" id="PF02311">
    <property type="entry name" value="AraC_binding"/>
    <property type="match status" value="1"/>
</dbReference>
<feature type="domain" description="HTH araC/xylS-type" evidence="4">
    <location>
        <begin position="190"/>
        <end position="288"/>
    </location>
</feature>
<dbReference type="GO" id="GO:0003700">
    <property type="term" value="F:DNA-binding transcription factor activity"/>
    <property type="evidence" value="ECO:0007669"/>
    <property type="project" value="InterPro"/>
</dbReference>
<proteinExistence type="predicted"/>
<organism evidence="5 6">
    <name type="scientific">Paenibacillus psychroresistens</name>
    <dbReference type="NCBI Taxonomy" id="1778678"/>
    <lineage>
        <taxon>Bacteria</taxon>
        <taxon>Bacillati</taxon>
        <taxon>Bacillota</taxon>
        <taxon>Bacilli</taxon>
        <taxon>Bacillales</taxon>
        <taxon>Paenibacillaceae</taxon>
        <taxon>Paenibacillus</taxon>
    </lineage>
</organism>
<protein>
    <submittedName>
        <fullName evidence="5">AraC family transcriptional regulator</fullName>
    </submittedName>
</protein>
<evidence type="ECO:0000313" key="5">
    <source>
        <dbReference type="EMBL" id="QGQ96447.1"/>
    </source>
</evidence>
<dbReference type="InterPro" id="IPR003313">
    <property type="entry name" value="AraC-bd"/>
</dbReference>
<dbReference type="InterPro" id="IPR018060">
    <property type="entry name" value="HTH_AraC"/>
</dbReference>
<dbReference type="InterPro" id="IPR014710">
    <property type="entry name" value="RmlC-like_jellyroll"/>
</dbReference>
<keyword evidence="2" id="KW-0238">DNA-binding</keyword>
<evidence type="ECO:0000313" key="6">
    <source>
        <dbReference type="Proteomes" id="UP000426246"/>
    </source>
</evidence>
<evidence type="ECO:0000256" key="2">
    <source>
        <dbReference type="ARBA" id="ARBA00023125"/>
    </source>
</evidence>
<dbReference type="PANTHER" id="PTHR43280">
    <property type="entry name" value="ARAC-FAMILY TRANSCRIPTIONAL REGULATOR"/>
    <property type="match status" value="1"/>
</dbReference>
<dbReference type="PROSITE" id="PS01124">
    <property type="entry name" value="HTH_ARAC_FAMILY_2"/>
    <property type="match status" value="1"/>
</dbReference>
<dbReference type="AlphaFoldDB" id="A0A6B8RKS4"/>
<dbReference type="RefSeq" id="WP_155701483.1">
    <property type="nucleotide sequence ID" value="NZ_CP034235.1"/>
</dbReference>
<dbReference type="Pfam" id="PF12833">
    <property type="entry name" value="HTH_18"/>
    <property type="match status" value="1"/>
</dbReference>
<dbReference type="PANTHER" id="PTHR43280:SF28">
    <property type="entry name" value="HTH-TYPE TRANSCRIPTIONAL ACTIVATOR RHAS"/>
    <property type="match status" value="1"/>
</dbReference>
<reference evidence="6" key="1">
    <citation type="submission" date="2018-11" db="EMBL/GenBank/DDBJ databases">
        <title>Complete genome sequence of Paenibacillus sp. ML311-T8.</title>
        <authorList>
            <person name="Nam Y.-D."/>
            <person name="Kang J."/>
            <person name="Chung W.-H."/>
            <person name="Park Y.S."/>
        </authorList>
    </citation>
    <scope>NUCLEOTIDE SEQUENCE [LARGE SCALE GENOMIC DNA]</scope>
    <source>
        <strain evidence="6">ML311-T8</strain>
    </source>
</reference>
<dbReference type="InterPro" id="IPR037923">
    <property type="entry name" value="HTH-like"/>
</dbReference>
<dbReference type="InterPro" id="IPR018062">
    <property type="entry name" value="HTH_AraC-typ_CS"/>
</dbReference>
<name>A0A6B8RKS4_9BACL</name>
<dbReference type="GO" id="GO:0043565">
    <property type="term" value="F:sequence-specific DNA binding"/>
    <property type="evidence" value="ECO:0007669"/>
    <property type="project" value="InterPro"/>
</dbReference>